<name>A0A193QHE1_SODGM</name>
<sequence length="67" mass="7695">MLSAALSLALTRVRHEFDRRIFDDLGSIGCLVLNQSRGESVQTMPLVIILKLKAEYIVWNVYLIYKI</sequence>
<gene>
    <name evidence="1" type="ORF">SGGMMB4_01803</name>
</gene>
<dbReference type="BioCyc" id="SGLO343509:SGP1_RS06635-MONOMER"/>
<dbReference type="AlphaFoldDB" id="A0A193QHE1"/>
<dbReference type="EMBL" id="LN854557">
    <property type="protein sequence ID" value="CRL44609.1"/>
    <property type="molecule type" value="Genomic_DNA"/>
</dbReference>
<reference evidence="1 2" key="1">
    <citation type="submission" date="2015-05" db="EMBL/GenBank/DDBJ databases">
        <authorList>
            <person name="Goodhead I."/>
        </authorList>
    </citation>
    <scope>NUCLEOTIDE SEQUENCE [LARGE SCALE GENOMIC DNA]</scope>
    <source>
        <strain evidence="2">morsitans</strain>
    </source>
</reference>
<evidence type="ECO:0000313" key="1">
    <source>
        <dbReference type="EMBL" id="CRL44609.1"/>
    </source>
</evidence>
<dbReference type="Proteomes" id="UP000245838">
    <property type="component" value="Chromosome sggmmb4_Chromosome"/>
</dbReference>
<accession>A0A193QHE1</accession>
<proteinExistence type="predicted"/>
<protein>
    <submittedName>
        <fullName evidence="1">Uncharacterized protein</fullName>
    </submittedName>
</protein>
<evidence type="ECO:0000313" key="2">
    <source>
        <dbReference type="Proteomes" id="UP000245838"/>
    </source>
</evidence>
<organism evidence="1 2">
    <name type="scientific">Sodalis glossinidius (strain morsitans)</name>
    <dbReference type="NCBI Taxonomy" id="343509"/>
    <lineage>
        <taxon>Bacteria</taxon>
        <taxon>Pseudomonadati</taxon>
        <taxon>Pseudomonadota</taxon>
        <taxon>Gammaproteobacteria</taxon>
        <taxon>Enterobacterales</taxon>
        <taxon>Bruguierivoracaceae</taxon>
        <taxon>Sodalis</taxon>
    </lineage>
</organism>